<gene>
    <name evidence="2" type="primary">LOC142164970</name>
</gene>
<reference evidence="2" key="2">
    <citation type="submission" date="2025-08" db="UniProtKB">
        <authorList>
            <consortium name="RefSeq"/>
        </authorList>
    </citation>
    <scope>IDENTIFICATION</scope>
    <source>
        <tissue evidence="2">Leaf</tissue>
    </source>
</reference>
<dbReference type="Proteomes" id="UP000790787">
    <property type="component" value="Chromosome 10"/>
</dbReference>
<protein>
    <submittedName>
        <fullName evidence="2">Uncharacterized protein LOC142164970</fullName>
    </submittedName>
</protein>
<organism evidence="1 2">
    <name type="scientific">Nicotiana tabacum</name>
    <name type="common">Common tobacco</name>
    <dbReference type="NCBI Taxonomy" id="4097"/>
    <lineage>
        <taxon>Eukaryota</taxon>
        <taxon>Viridiplantae</taxon>
        <taxon>Streptophyta</taxon>
        <taxon>Embryophyta</taxon>
        <taxon>Tracheophyta</taxon>
        <taxon>Spermatophyta</taxon>
        <taxon>Magnoliopsida</taxon>
        <taxon>eudicotyledons</taxon>
        <taxon>Gunneridae</taxon>
        <taxon>Pentapetalae</taxon>
        <taxon>asterids</taxon>
        <taxon>lamiids</taxon>
        <taxon>Solanales</taxon>
        <taxon>Solanaceae</taxon>
        <taxon>Nicotianoideae</taxon>
        <taxon>Nicotianeae</taxon>
        <taxon>Nicotiana</taxon>
    </lineage>
</organism>
<reference evidence="1" key="1">
    <citation type="journal article" date="2014" name="Nat. Commun.">
        <title>The tobacco genome sequence and its comparison with those of tomato and potato.</title>
        <authorList>
            <person name="Sierro N."/>
            <person name="Battey J.N."/>
            <person name="Ouadi S."/>
            <person name="Bakaher N."/>
            <person name="Bovet L."/>
            <person name="Willig A."/>
            <person name="Goepfert S."/>
            <person name="Peitsch M.C."/>
            <person name="Ivanov N.V."/>
        </authorList>
    </citation>
    <scope>NUCLEOTIDE SEQUENCE [LARGE SCALE GENOMIC DNA]</scope>
</reference>
<evidence type="ECO:0000313" key="1">
    <source>
        <dbReference type="Proteomes" id="UP000790787"/>
    </source>
</evidence>
<keyword evidence="1" id="KW-1185">Reference proteome</keyword>
<evidence type="ECO:0000313" key="2">
    <source>
        <dbReference type="RefSeq" id="XP_075079735.1"/>
    </source>
</evidence>
<dbReference type="RefSeq" id="XP_075079735.1">
    <property type="nucleotide sequence ID" value="XM_075223634.1"/>
</dbReference>
<name>A0AC58S468_TOBAC</name>
<proteinExistence type="predicted"/>
<accession>A0AC58S468</accession>
<sequence length="227" mass="26695">MAVDDTTTQNVIVIDHNHPMYLHASDTPSSLSIGMPLIGMENYTLWRHAMEVSLLTRNKLGFVDGTITRDTYGQNFVNHWDRCNAMVKSWIMNNVSRDLLSGVLFRSSAHTIWEDLRERFDRVTTSRMFYLHKEIFTLTHGTSSISVYYSKLKDLWDEYDSLMPPPSCECAKSKEYANHLQYQRLLQFLMVLNDGYSQARNQILMNLMFLMLIKHMRCCFKMRVKNW</sequence>